<organism evidence="1 2">
    <name type="scientific">Haematococcus lacustris</name>
    <name type="common">Green alga</name>
    <name type="synonym">Haematococcus pluvialis</name>
    <dbReference type="NCBI Taxonomy" id="44745"/>
    <lineage>
        <taxon>Eukaryota</taxon>
        <taxon>Viridiplantae</taxon>
        <taxon>Chlorophyta</taxon>
        <taxon>core chlorophytes</taxon>
        <taxon>Chlorophyceae</taxon>
        <taxon>CS clade</taxon>
        <taxon>Chlamydomonadales</taxon>
        <taxon>Haematococcaceae</taxon>
        <taxon>Haematococcus</taxon>
    </lineage>
</organism>
<feature type="non-terminal residue" evidence="1">
    <location>
        <position position="110"/>
    </location>
</feature>
<keyword evidence="2" id="KW-1185">Reference proteome</keyword>
<reference evidence="1 2" key="1">
    <citation type="submission" date="2020-02" db="EMBL/GenBank/DDBJ databases">
        <title>Draft genome sequence of Haematococcus lacustris strain NIES-144.</title>
        <authorList>
            <person name="Morimoto D."/>
            <person name="Nakagawa S."/>
            <person name="Yoshida T."/>
            <person name="Sawayama S."/>
        </authorList>
    </citation>
    <scope>NUCLEOTIDE SEQUENCE [LARGE SCALE GENOMIC DNA]</scope>
    <source>
        <strain evidence="1 2">NIES-144</strain>
    </source>
</reference>
<dbReference type="EMBL" id="BLLF01001161">
    <property type="protein sequence ID" value="GFH17526.1"/>
    <property type="molecule type" value="Genomic_DNA"/>
</dbReference>
<protein>
    <submittedName>
        <fullName evidence="1">Uncharacterized protein</fullName>
    </submittedName>
</protein>
<name>A0A699ZED0_HAELA</name>
<dbReference type="AlphaFoldDB" id="A0A699ZED0"/>
<evidence type="ECO:0000313" key="1">
    <source>
        <dbReference type="EMBL" id="GFH17526.1"/>
    </source>
</evidence>
<evidence type="ECO:0000313" key="2">
    <source>
        <dbReference type="Proteomes" id="UP000485058"/>
    </source>
</evidence>
<accession>A0A699ZED0</accession>
<feature type="non-terminal residue" evidence="1">
    <location>
        <position position="1"/>
    </location>
</feature>
<comment type="caution">
    <text evidence="1">The sequence shown here is derived from an EMBL/GenBank/DDBJ whole genome shotgun (WGS) entry which is preliminary data.</text>
</comment>
<sequence>MLPAAFRCSISRPLQQLAQEVATAARVVAAAGPGEAKTAAINAFTSSAQQLLAAAGRLHAIEPELTETLMFHTTDDLRKVVGVKAVPTVELRWRCMNTQQQGRQQGSSRK</sequence>
<proteinExistence type="predicted"/>
<gene>
    <name evidence="1" type="ORF">HaLaN_14184</name>
</gene>
<dbReference type="Proteomes" id="UP000485058">
    <property type="component" value="Unassembled WGS sequence"/>
</dbReference>